<dbReference type="Proteomes" id="UP001458880">
    <property type="component" value="Unassembled WGS sequence"/>
</dbReference>
<dbReference type="Pfam" id="PF05821">
    <property type="entry name" value="NDUF_B8"/>
    <property type="match status" value="1"/>
</dbReference>
<reference evidence="1 2" key="1">
    <citation type="journal article" date="2024" name="BMC Genomics">
        <title>De novo assembly and annotation of Popillia japonica's genome with initial clues to its potential as an invasive pest.</title>
        <authorList>
            <person name="Cucini C."/>
            <person name="Boschi S."/>
            <person name="Funari R."/>
            <person name="Cardaioli E."/>
            <person name="Iannotti N."/>
            <person name="Marturano G."/>
            <person name="Paoli F."/>
            <person name="Bruttini M."/>
            <person name="Carapelli A."/>
            <person name="Frati F."/>
            <person name="Nardi F."/>
        </authorList>
    </citation>
    <scope>NUCLEOTIDE SEQUENCE [LARGE SCALE GENOMIC DNA]</scope>
    <source>
        <strain evidence="1">DMR45628</strain>
    </source>
</reference>
<organism evidence="1 2">
    <name type="scientific">Popillia japonica</name>
    <name type="common">Japanese beetle</name>
    <dbReference type="NCBI Taxonomy" id="7064"/>
    <lineage>
        <taxon>Eukaryota</taxon>
        <taxon>Metazoa</taxon>
        <taxon>Ecdysozoa</taxon>
        <taxon>Arthropoda</taxon>
        <taxon>Hexapoda</taxon>
        <taxon>Insecta</taxon>
        <taxon>Pterygota</taxon>
        <taxon>Neoptera</taxon>
        <taxon>Endopterygota</taxon>
        <taxon>Coleoptera</taxon>
        <taxon>Polyphaga</taxon>
        <taxon>Scarabaeiformia</taxon>
        <taxon>Scarabaeidae</taxon>
        <taxon>Rutelinae</taxon>
        <taxon>Popillia</taxon>
    </lineage>
</organism>
<name>A0AAW1MJB5_POPJA</name>
<dbReference type="InterPro" id="IPR008699">
    <property type="entry name" value="NDUFB8"/>
</dbReference>
<dbReference type="AlphaFoldDB" id="A0AAW1MJB5"/>
<comment type="caution">
    <text evidence="1">The sequence shown here is derived from an EMBL/GenBank/DDBJ whole genome shotgun (WGS) entry which is preliminary data.</text>
</comment>
<dbReference type="GO" id="GO:0005739">
    <property type="term" value="C:mitochondrion"/>
    <property type="evidence" value="ECO:0007669"/>
    <property type="project" value="InterPro"/>
</dbReference>
<evidence type="ECO:0000313" key="2">
    <source>
        <dbReference type="Proteomes" id="UP001458880"/>
    </source>
</evidence>
<dbReference type="EMBL" id="JASPKY010000041">
    <property type="protein sequence ID" value="KAK9746161.1"/>
    <property type="molecule type" value="Genomic_DNA"/>
</dbReference>
<gene>
    <name evidence="1" type="ORF">QE152_g6335</name>
</gene>
<dbReference type="PANTHER" id="PTHR12840:SF1">
    <property type="entry name" value="NADH DEHYDROGENASE [UBIQUINONE] 1 BETA SUBCOMPLEX SUBUNIT 8, MITOCHONDRIAL"/>
    <property type="match status" value="1"/>
</dbReference>
<dbReference type="PANTHER" id="PTHR12840">
    <property type="entry name" value="NADH-UBIQUINONE OXIDOREDUCTASE ASHI SUBUNIT"/>
    <property type="match status" value="1"/>
</dbReference>
<proteinExistence type="predicted"/>
<protein>
    <submittedName>
        <fullName evidence="1">NADH-ubiquinone oxidoreductase ASHI subunit (CI-ASHI or NDUFB8)</fullName>
    </submittedName>
</protein>
<evidence type="ECO:0000313" key="1">
    <source>
        <dbReference type="EMBL" id="KAK9746161.1"/>
    </source>
</evidence>
<keyword evidence="2" id="KW-1185">Reference proteome</keyword>
<sequence>MSLIISKKLIEFSFNYHPALYIPIRNHWYKDYKPLPYPKTQSEREAAAAKYGLSISEYQVYPDDGTGLGDYPVVSTVSAAQRDAFYPWDYPETRKNYGEPIHKDFDMICEERYDVDAKHRIPGWLQWFQFIAVLGGFFSIQYLMDRCKMFPGQLPKQYPLQGQIHYLFEEHPSNGK</sequence>
<accession>A0AAW1MJB5</accession>